<protein>
    <submittedName>
        <fullName evidence="7">Ring-hydroxylating dioxygenase ferredoxin subunit</fullName>
    </submittedName>
</protein>
<geneLocation type="plasmid" evidence="7 8">
    <name>pGXY010</name>
</geneLocation>
<evidence type="ECO:0000256" key="3">
    <source>
        <dbReference type="ARBA" id="ARBA00023002"/>
    </source>
</evidence>
<evidence type="ECO:0000256" key="5">
    <source>
        <dbReference type="ARBA" id="ARBA00023014"/>
    </source>
</evidence>
<dbReference type="SUPFAM" id="SSF50022">
    <property type="entry name" value="ISP domain"/>
    <property type="match status" value="1"/>
</dbReference>
<dbReference type="KEGG" id="gxy:GLX_29620"/>
<keyword evidence="1" id="KW-0001">2Fe-2S</keyword>
<dbReference type="RefSeq" id="WP_014106889.1">
    <property type="nucleotide sequence ID" value="NC_016037.1"/>
</dbReference>
<dbReference type="InterPro" id="IPR036922">
    <property type="entry name" value="Rieske_2Fe-2S_sf"/>
</dbReference>
<keyword evidence="3" id="KW-0560">Oxidoreductase</keyword>
<keyword evidence="2" id="KW-0479">Metal-binding</keyword>
<evidence type="ECO:0000256" key="2">
    <source>
        <dbReference type="ARBA" id="ARBA00022723"/>
    </source>
</evidence>
<evidence type="ECO:0000256" key="1">
    <source>
        <dbReference type="ARBA" id="ARBA00022714"/>
    </source>
</evidence>
<evidence type="ECO:0000313" key="8">
    <source>
        <dbReference type="Proteomes" id="UP000009044"/>
    </source>
</evidence>
<evidence type="ECO:0000313" key="7">
    <source>
        <dbReference type="EMBL" id="BAK86116.1"/>
    </source>
</evidence>
<dbReference type="EMBL" id="AP012160">
    <property type="protein sequence ID" value="BAK86116.1"/>
    <property type="molecule type" value="Genomic_DNA"/>
</dbReference>
<dbReference type="PROSITE" id="PS51296">
    <property type="entry name" value="RIESKE"/>
    <property type="match status" value="1"/>
</dbReference>
<sequence length="75" mass="8311">MGMTHTLLQPFDPDHNAQWYPALRSADLRHQKAIGVYCGSRPVVIVRPEAGLVFALDDRCTHRQVPLSRGVVSGT</sequence>
<accession>G2I873</accession>
<dbReference type="Proteomes" id="UP000009044">
    <property type="component" value="Plasmid pGXY010"/>
</dbReference>
<name>G2I873_KOMMN</name>
<reference evidence="7 8" key="1">
    <citation type="journal article" date="2011" name="J. Bacteriol.">
        <title>Complete genome sequence of NBRC 3288, a unique cellulose-nonproducing strain of Gluconacetobacter xylinus isolated from vinegar.</title>
        <authorList>
            <person name="Ogino H."/>
            <person name="Azuma Y."/>
            <person name="Hosoyama A."/>
            <person name="Nakazawa H."/>
            <person name="Matsutani M."/>
            <person name="Hasegawa A."/>
            <person name="Otsuyama K."/>
            <person name="Matsushita K."/>
            <person name="Fujita N."/>
            <person name="Shirai M."/>
        </authorList>
    </citation>
    <scope>NUCLEOTIDE SEQUENCE [LARGE SCALE GENOMIC DNA]</scope>
    <source>
        <strain evidence="8">NBRC 3288 / BCRC 11682 / LMG 1693</strain>
        <plasmid evidence="7 8">pGXY010</plasmid>
    </source>
</reference>
<dbReference type="PANTHER" id="PTHR21266">
    <property type="entry name" value="IRON-SULFUR DOMAIN CONTAINING PROTEIN"/>
    <property type="match status" value="1"/>
</dbReference>
<dbReference type="GO" id="GO:0046872">
    <property type="term" value="F:metal ion binding"/>
    <property type="evidence" value="ECO:0007669"/>
    <property type="project" value="UniProtKB-KW"/>
</dbReference>
<dbReference type="Gene3D" id="2.102.10.10">
    <property type="entry name" value="Rieske [2Fe-2S] iron-sulphur domain"/>
    <property type="match status" value="1"/>
</dbReference>
<dbReference type="GO" id="GO:0051537">
    <property type="term" value="F:2 iron, 2 sulfur cluster binding"/>
    <property type="evidence" value="ECO:0007669"/>
    <property type="project" value="UniProtKB-KW"/>
</dbReference>
<evidence type="ECO:0000256" key="4">
    <source>
        <dbReference type="ARBA" id="ARBA00023004"/>
    </source>
</evidence>
<dbReference type="HOGENOM" id="CLU_2666325_0_0_5"/>
<dbReference type="GO" id="GO:0051213">
    <property type="term" value="F:dioxygenase activity"/>
    <property type="evidence" value="ECO:0007669"/>
    <property type="project" value="UniProtKB-KW"/>
</dbReference>
<keyword evidence="5" id="KW-0411">Iron-sulfur</keyword>
<dbReference type="Pfam" id="PF00355">
    <property type="entry name" value="Rieske"/>
    <property type="match status" value="1"/>
</dbReference>
<gene>
    <name evidence="7" type="ordered locus">GLX_29620</name>
</gene>
<dbReference type="eggNOG" id="COG4638">
    <property type="taxonomic scope" value="Bacteria"/>
</dbReference>
<keyword evidence="7" id="KW-0223">Dioxygenase</keyword>
<dbReference type="PANTHER" id="PTHR21266:SF60">
    <property type="entry name" value="3-KETOSTEROID-9-ALPHA-MONOOXYGENASE, OXYGENASE COMPONENT"/>
    <property type="match status" value="1"/>
</dbReference>
<keyword evidence="4" id="KW-0408">Iron</keyword>
<evidence type="ECO:0000259" key="6">
    <source>
        <dbReference type="PROSITE" id="PS51296"/>
    </source>
</evidence>
<feature type="domain" description="Rieske" evidence="6">
    <location>
        <begin position="19"/>
        <end position="75"/>
    </location>
</feature>
<proteinExistence type="predicted"/>
<dbReference type="InterPro" id="IPR017941">
    <property type="entry name" value="Rieske_2Fe-2S"/>
</dbReference>
<keyword evidence="7" id="KW-0614">Plasmid</keyword>
<dbReference type="AlphaFoldDB" id="G2I873"/>
<dbReference type="InterPro" id="IPR050584">
    <property type="entry name" value="Cholesterol_7-desaturase"/>
</dbReference>
<organism evidence="7 8">
    <name type="scientific">Komagataeibacter medellinensis (strain NBRC 3288 / BCRC 11682 / LMG 1693 / Kondo 51)</name>
    <name type="common">Gluconacetobacter medellinensis</name>
    <dbReference type="NCBI Taxonomy" id="634177"/>
    <lineage>
        <taxon>Bacteria</taxon>
        <taxon>Pseudomonadati</taxon>
        <taxon>Pseudomonadota</taxon>
        <taxon>Alphaproteobacteria</taxon>
        <taxon>Acetobacterales</taxon>
        <taxon>Acetobacteraceae</taxon>
        <taxon>Komagataeibacter</taxon>
    </lineage>
</organism>